<organism evidence="1 2">
    <name type="scientific">Sphaerodactylus townsendi</name>
    <dbReference type="NCBI Taxonomy" id="933632"/>
    <lineage>
        <taxon>Eukaryota</taxon>
        <taxon>Metazoa</taxon>
        <taxon>Chordata</taxon>
        <taxon>Craniata</taxon>
        <taxon>Vertebrata</taxon>
        <taxon>Euteleostomi</taxon>
        <taxon>Lepidosauria</taxon>
        <taxon>Squamata</taxon>
        <taxon>Bifurcata</taxon>
        <taxon>Gekkota</taxon>
        <taxon>Sphaerodactylidae</taxon>
        <taxon>Sphaerodactylus</taxon>
    </lineage>
</organism>
<keyword evidence="2" id="KW-1185">Reference proteome</keyword>
<sequence length="164" mass="19003">MAISTKSIRESGLERTVRQYFKRGICELASLESLINVQEDSSVDTKIREHIKKASTELNNAEGLIQCVLQKVDSESLEMMALRKKLTDEQKERNEDLATIRAHLEELETLLEKNRVRRKVERAQKEDKRKCQWHIEDEAKRQQKLKSTALWSMLIPVVGTVIVS</sequence>
<comment type="caution">
    <text evidence="1">The sequence shown here is derived from an EMBL/GenBank/DDBJ whole genome shotgun (WGS) entry which is preliminary data.</text>
</comment>
<dbReference type="Proteomes" id="UP000827872">
    <property type="component" value="Linkage Group LG03"/>
</dbReference>
<protein>
    <submittedName>
        <fullName evidence="1">Uncharacterized protein</fullName>
    </submittedName>
</protein>
<reference evidence="1" key="1">
    <citation type="submission" date="2021-08" db="EMBL/GenBank/DDBJ databases">
        <title>The first chromosome-level gecko genome reveals the dynamic sex chromosomes of Neotropical dwarf geckos (Sphaerodactylidae: Sphaerodactylus).</title>
        <authorList>
            <person name="Pinto B.J."/>
            <person name="Keating S.E."/>
            <person name="Gamble T."/>
        </authorList>
    </citation>
    <scope>NUCLEOTIDE SEQUENCE</scope>
    <source>
        <strain evidence="1">TG3544</strain>
    </source>
</reference>
<accession>A0ACB8EG10</accession>
<gene>
    <name evidence="1" type="ORF">K3G42_008037</name>
</gene>
<evidence type="ECO:0000313" key="2">
    <source>
        <dbReference type="Proteomes" id="UP000827872"/>
    </source>
</evidence>
<dbReference type="EMBL" id="CM037616">
    <property type="protein sequence ID" value="KAH7991629.1"/>
    <property type="molecule type" value="Genomic_DNA"/>
</dbReference>
<name>A0ACB8EG10_9SAUR</name>
<evidence type="ECO:0000313" key="1">
    <source>
        <dbReference type="EMBL" id="KAH7991629.1"/>
    </source>
</evidence>
<proteinExistence type="predicted"/>